<feature type="non-terminal residue" evidence="2">
    <location>
        <position position="26"/>
    </location>
</feature>
<proteinExistence type="predicted"/>
<protein>
    <submittedName>
        <fullName evidence="2">Uncharacterized protein</fullName>
    </submittedName>
</protein>
<accession>K1YAG1</accession>
<evidence type="ECO:0000313" key="2">
    <source>
        <dbReference type="EMBL" id="EKD29423.1"/>
    </source>
</evidence>
<dbReference type="EMBL" id="AMFJ01034417">
    <property type="protein sequence ID" value="EKD29423.1"/>
    <property type="molecule type" value="Genomic_DNA"/>
</dbReference>
<sequence>MKLFSFTPPTLPQTGSFPPRLRGIKG</sequence>
<organism evidence="2">
    <name type="scientific">uncultured bacterium</name>
    <name type="common">gcode 4</name>
    <dbReference type="NCBI Taxonomy" id="1234023"/>
    <lineage>
        <taxon>Bacteria</taxon>
        <taxon>environmental samples</taxon>
    </lineage>
</organism>
<reference evidence="2" key="1">
    <citation type="journal article" date="2012" name="Science">
        <title>Fermentation, hydrogen, and sulfur metabolism in multiple uncultivated bacterial phyla.</title>
        <authorList>
            <person name="Wrighton K.C."/>
            <person name="Thomas B.C."/>
            <person name="Sharon I."/>
            <person name="Miller C.S."/>
            <person name="Castelle C.J."/>
            <person name="VerBerkmoes N.C."/>
            <person name="Wilkins M.J."/>
            <person name="Hettich R.L."/>
            <person name="Lipton M.S."/>
            <person name="Williams K.H."/>
            <person name="Long P.E."/>
            <person name="Banfield J.F."/>
        </authorList>
    </citation>
    <scope>NUCLEOTIDE SEQUENCE [LARGE SCALE GENOMIC DNA]</scope>
</reference>
<feature type="region of interest" description="Disordered" evidence="1">
    <location>
        <begin position="1"/>
        <end position="26"/>
    </location>
</feature>
<dbReference type="AlphaFoldDB" id="K1YAG1"/>
<gene>
    <name evidence="2" type="ORF">ACD_78C00417G0001</name>
</gene>
<name>K1YAG1_9BACT</name>
<comment type="caution">
    <text evidence="2">The sequence shown here is derived from an EMBL/GenBank/DDBJ whole genome shotgun (WGS) entry which is preliminary data.</text>
</comment>
<evidence type="ECO:0000256" key="1">
    <source>
        <dbReference type="SAM" id="MobiDB-lite"/>
    </source>
</evidence>